<reference evidence="1" key="1">
    <citation type="submission" date="2018-05" db="EMBL/GenBank/DDBJ databases">
        <authorList>
            <person name="Lanie J.A."/>
            <person name="Ng W.-L."/>
            <person name="Kazmierczak K.M."/>
            <person name="Andrzejewski T.M."/>
            <person name="Davidsen T.M."/>
            <person name="Wayne K.J."/>
            <person name="Tettelin H."/>
            <person name="Glass J.I."/>
            <person name="Rusch D."/>
            <person name="Podicherti R."/>
            <person name="Tsui H.-C.T."/>
            <person name="Winkler M.E."/>
        </authorList>
    </citation>
    <scope>NUCLEOTIDE SEQUENCE</scope>
</reference>
<sequence>MFLAVLSAQTPDIIPLSKKVGLTVDAEENVFFRIFPDIDGFYSAQFYDAGKNKIIIQIVFIDFSQRSVRRRSLTMKEFIELQHHVDVQPPITDRDRAGISQNLTYITTVNILESIPPDQFIIINHRTGKKIRGALIGVEKRQLSIQTPISVETIPIWDMASITYRKKIRELPKLKGILYTLSGLGGVILAEVWNEQTRPRIDQVWHFRFIGTVLGMLAGAETYQAVNIISSPKTFFALTPEEMDKLKD</sequence>
<dbReference type="AlphaFoldDB" id="A0A381V618"/>
<evidence type="ECO:0000313" key="1">
    <source>
        <dbReference type="EMBL" id="SVA35117.1"/>
    </source>
</evidence>
<dbReference type="EMBL" id="UINC01007795">
    <property type="protein sequence ID" value="SVA35117.1"/>
    <property type="molecule type" value="Genomic_DNA"/>
</dbReference>
<protein>
    <submittedName>
        <fullName evidence="1">Uncharacterized protein</fullName>
    </submittedName>
</protein>
<proteinExistence type="predicted"/>
<accession>A0A381V618</accession>
<gene>
    <name evidence="1" type="ORF">METZ01_LOCUS87971</name>
</gene>
<organism evidence="1">
    <name type="scientific">marine metagenome</name>
    <dbReference type="NCBI Taxonomy" id="408172"/>
    <lineage>
        <taxon>unclassified sequences</taxon>
        <taxon>metagenomes</taxon>
        <taxon>ecological metagenomes</taxon>
    </lineage>
</organism>
<name>A0A381V618_9ZZZZ</name>